<comment type="caution">
    <text evidence="2">The sequence shown here is derived from an EMBL/GenBank/DDBJ whole genome shotgun (WGS) entry which is preliminary data.</text>
</comment>
<dbReference type="EMBL" id="JAHHUM010002408">
    <property type="protein sequence ID" value="KAK5603736.1"/>
    <property type="molecule type" value="Genomic_DNA"/>
</dbReference>
<evidence type="ECO:0000313" key="2">
    <source>
        <dbReference type="EMBL" id="KAK5603736.1"/>
    </source>
</evidence>
<gene>
    <name evidence="2" type="ORF">CRENBAI_001756</name>
</gene>
<name>A0AAV9R1U2_9TELE</name>
<sequence>MSVGGPRGLASSGQKLITEILHPLSATEEPLSPGPDVTINAEKEKTKKPETKQLSAVEADSRQGEGVSPLMLDGSRQSFEAQLERLTAELDPVYDDDCQKMRNQH</sequence>
<evidence type="ECO:0000256" key="1">
    <source>
        <dbReference type="SAM" id="MobiDB-lite"/>
    </source>
</evidence>
<evidence type="ECO:0000313" key="3">
    <source>
        <dbReference type="Proteomes" id="UP001311232"/>
    </source>
</evidence>
<organism evidence="2 3">
    <name type="scientific">Crenichthys baileyi</name>
    <name type="common">White River springfish</name>
    <dbReference type="NCBI Taxonomy" id="28760"/>
    <lineage>
        <taxon>Eukaryota</taxon>
        <taxon>Metazoa</taxon>
        <taxon>Chordata</taxon>
        <taxon>Craniata</taxon>
        <taxon>Vertebrata</taxon>
        <taxon>Euteleostomi</taxon>
        <taxon>Actinopterygii</taxon>
        <taxon>Neopterygii</taxon>
        <taxon>Teleostei</taxon>
        <taxon>Neoteleostei</taxon>
        <taxon>Acanthomorphata</taxon>
        <taxon>Ovalentaria</taxon>
        <taxon>Atherinomorphae</taxon>
        <taxon>Cyprinodontiformes</taxon>
        <taxon>Goodeidae</taxon>
        <taxon>Crenichthys</taxon>
    </lineage>
</organism>
<keyword evidence="3" id="KW-1185">Reference proteome</keyword>
<accession>A0AAV9R1U2</accession>
<reference evidence="2 3" key="1">
    <citation type="submission" date="2021-06" db="EMBL/GenBank/DDBJ databases">
        <authorList>
            <person name="Palmer J.M."/>
        </authorList>
    </citation>
    <scope>NUCLEOTIDE SEQUENCE [LARGE SCALE GENOMIC DNA]</scope>
    <source>
        <strain evidence="2 3">MEX-2019</strain>
        <tissue evidence="2">Muscle</tissue>
    </source>
</reference>
<proteinExistence type="predicted"/>
<dbReference type="AlphaFoldDB" id="A0AAV9R1U2"/>
<feature type="region of interest" description="Disordered" evidence="1">
    <location>
        <begin position="23"/>
        <end position="75"/>
    </location>
</feature>
<feature type="compositionally biased region" description="Basic and acidic residues" evidence="1">
    <location>
        <begin position="41"/>
        <end position="51"/>
    </location>
</feature>
<protein>
    <submittedName>
        <fullName evidence="2">Uncharacterized protein</fullName>
    </submittedName>
</protein>
<dbReference type="Proteomes" id="UP001311232">
    <property type="component" value="Unassembled WGS sequence"/>
</dbReference>